<keyword evidence="1" id="KW-1133">Transmembrane helix</keyword>
<accession>A0A2W4VH60</accession>
<dbReference type="Proteomes" id="UP000249354">
    <property type="component" value="Unassembled WGS sequence"/>
</dbReference>
<reference evidence="3" key="1">
    <citation type="submission" date="2018-04" db="EMBL/GenBank/DDBJ databases">
        <authorList>
            <person name="Cornet L."/>
        </authorList>
    </citation>
    <scope>NUCLEOTIDE SEQUENCE [LARGE SCALE GENOMIC DNA]</scope>
</reference>
<proteinExistence type="predicted"/>
<evidence type="ECO:0000313" key="2">
    <source>
        <dbReference type="EMBL" id="PZO08925.1"/>
    </source>
</evidence>
<reference evidence="2 3" key="2">
    <citation type="submission" date="2018-06" db="EMBL/GenBank/DDBJ databases">
        <title>Metagenomic assembly of (sub)arctic Cyanobacteria and their associated microbiome from non-axenic cultures.</title>
        <authorList>
            <person name="Baurain D."/>
        </authorList>
    </citation>
    <scope>NUCLEOTIDE SEQUENCE [LARGE SCALE GENOMIC DNA]</scope>
    <source>
        <strain evidence="2">ULC129bin1</strain>
    </source>
</reference>
<evidence type="ECO:0008006" key="4">
    <source>
        <dbReference type="Google" id="ProtNLM"/>
    </source>
</evidence>
<keyword evidence="1" id="KW-0812">Transmembrane</keyword>
<evidence type="ECO:0000256" key="1">
    <source>
        <dbReference type="SAM" id="Phobius"/>
    </source>
</evidence>
<name>A0A2W4VH60_9CYAN</name>
<feature type="transmembrane region" description="Helical" evidence="1">
    <location>
        <begin position="60"/>
        <end position="85"/>
    </location>
</feature>
<protein>
    <recommendedName>
        <fullName evidence="4">TIGR00374 family protein</fullName>
    </recommendedName>
</protein>
<evidence type="ECO:0000313" key="3">
    <source>
        <dbReference type="Proteomes" id="UP000249354"/>
    </source>
</evidence>
<dbReference type="AlphaFoldDB" id="A0A2W4VH60"/>
<keyword evidence="1" id="KW-0472">Membrane</keyword>
<sequence length="100" mass="10714">MAAAVLYTLIPLGDIGYFSFLNIYLLAMGAGVISSVPGGAGVFETVVILLLDGKVLGDAVLAALLAYRIIYYLLPFAIALILFLFQESAANFQARRSRPE</sequence>
<gene>
    <name evidence="2" type="ORF">DCF25_21975</name>
</gene>
<dbReference type="EMBL" id="QBMC01000265">
    <property type="protein sequence ID" value="PZO08925.1"/>
    <property type="molecule type" value="Genomic_DNA"/>
</dbReference>
<organism evidence="2 3">
    <name type="scientific">Leptolyngbya foveolarum</name>
    <dbReference type="NCBI Taxonomy" id="47253"/>
    <lineage>
        <taxon>Bacteria</taxon>
        <taxon>Bacillati</taxon>
        <taxon>Cyanobacteriota</taxon>
        <taxon>Cyanophyceae</taxon>
        <taxon>Leptolyngbyales</taxon>
        <taxon>Leptolyngbyaceae</taxon>
        <taxon>Leptolyngbya group</taxon>
        <taxon>Leptolyngbya</taxon>
    </lineage>
</organism>
<comment type="caution">
    <text evidence="2">The sequence shown here is derived from an EMBL/GenBank/DDBJ whole genome shotgun (WGS) entry which is preliminary data.</text>
</comment>